<reference evidence="6 7" key="1">
    <citation type="journal article" date="2015" name="Plant Cell">
        <title>Oil accumulation by the oleaginous diatom Fistulifera solaris as revealed by the genome and transcriptome.</title>
        <authorList>
            <person name="Tanaka T."/>
            <person name="Maeda Y."/>
            <person name="Veluchamy A."/>
            <person name="Tanaka M."/>
            <person name="Abida H."/>
            <person name="Marechal E."/>
            <person name="Bowler C."/>
            <person name="Muto M."/>
            <person name="Sunaga Y."/>
            <person name="Tanaka M."/>
            <person name="Yoshino T."/>
            <person name="Taniguchi T."/>
            <person name="Fukuda Y."/>
            <person name="Nemoto M."/>
            <person name="Matsumoto M."/>
            <person name="Wong P.S."/>
            <person name="Aburatani S."/>
            <person name="Fujibuchi W."/>
        </authorList>
    </citation>
    <scope>NUCLEOTIDE SEQUENCE [LARGE SCALE GENOMIC DNA]</scope>
    <source>
        <strain evidence="6 7">JPCC DA0580</strain>
    </source>
</reference>
<dbReference type="SMART" id="SM00360">
    <property type="entry name" value="RRM"/>
    <property type="match status" value="3"/>
</dbReference>
<evidence type="ECO:0000313" key="7">
    <source>
        <dbReference type="Proteomes" id="UP000198406"/>
    </source>
</evidence>
<dbReference type="InterPro" id="IPR003954">
    <property type="entry name" value="RRM_euk-type"/>
</dbReference>
<dbReference type="AlphaFoldDB" id="A0A1Z5KDF2"/>
<evidence type="ECO:0000313" key="6">
    <source>
        <dbReference type="EMBL" id="GAX24165.1"/>
    </source>
</evidence>
<evidence type="ECO:0000256" key="2">
    <source>
        <dbReference type="ARBA" id="ARBA00022884"/>
    </source>
</evidence>
<keyword evidence="3" id="KW-0508">mRNA splicing</keyword>
<sequence length="347" mass="38300">MDLYQQSQDKINRELFVGNTPPGTSELLLMHFFNAALRRVRLCAPNDTPVLNSRVNSKFAFVELASAEMANRALQLNGIPFLGGTLLKVSRPSKYMGPPDPPHKSWQELTGQNLPDGAFLDAEQEKIRRELFIGNTTPEMTESMLREFLGNALQQVGLAMGPGNPINTCRVSGKFAFIELRTAAEAAQALNLNNIPFLGTALRVGRPSKYTGPPDVHGNWEDILAKYMSGELLLPNAPQPPPPPPAAAYTSRVVQLKNMLSPQDLEDPEEYEDIMQDTREECSKFGNLLQVMIPRKGEVGATQIFLEYGSADEANAAILGLRGRTFDGRLVEATFFDEAKFAARDFS</sequence>
<accession>A0A1Z5KDF2</accession>
<evidence type="ECO:0000259" key="5">
    <source>
        <dbReference type="PROSITE" id="PS50102"/>
    </source>
</evidence>
<dbReference type="Pfam" id="PF00076">
    <property type="entry name" value="RRM_1"/>
    <property type="match status" value="1"/>
</dbReference>
<evidence type="ECO:0000256" key="4">
    <source>
        <dbReference type="PROSITE-ProRule" id="PRU00176"/>
    </source>
</evidence>
<dbReference type="SMART" id="SM00361">
    <property type="entry name" value="RRM_1"/>
    <property type="match status" value="1"/>
</dbReference>
<dbReference type="EMBL" id="BDSP01000207">
    <property type="protein sequence ID" value="GAX24165.1"/>
    <property type="molecule type" value="Genomic_DNA"/>
</dbReference>
<dbReference type="GO" id="GO:0006397">
    <property type="term" value="P:mRNA processing"/>
    <property type="evidence" value="ECO:0007669"/>
    <property type="project" value="UniProtKB-KW"/>
</dbReference>
<dbReference type="Gene3D" id="3.30.70.330">
    <property type="match status" value="3"/>
</dbReference>
<dbReference type="InterPro" id="IPR012677">
    <property type="entry name" value="Nucleotide-bd_a/b_plait_sf"/>
</dbReference>
<keyword evidence="7" id="KW-1185">Reference proteome</keyword>
<protein>
    <recommendedName>
        <fullName evidence="5">RRM domain-containing protein</fullName>
    </recommendedName>
</protein>
<dbReference type="InParanoid" id="A0A1Z5KDF2"/>
<proteinExistence type="predicted"/>
<name>A0A1Z5KDF2_FISSO</name>
<comment type="caution">
    <text evidence="6">The sequence shown here is derived from an EMBL/GenBank/DDBJ whole genome shotgun (WGS) entry which is preliminary data.</text>
</comment>
<organism evidence="6 7">
    <name type="scientific">Fistulifera solaris</name>
    <name type="common">Oleaginous diatom</name>
    <dbReference type="NCBI Taxonomy" id="1519565"/>
    <lineage>
        <taxon>Eukaryota</taxon>
        <taxon>Sar</taxon>
        <taxon>Stramenopiles</taxon>
        <taxon>Ochrophyta</taxon>
        <taxon>Bacillariophyta</taxon>
        <taxon>Bacillariophyceae</taxon>
        <taxon>Bacillariophycidae</taxon>
        <taxon>Naviculales</taxon>
        <taxon>Naviculaceae</taxon>
        <taxon>Fistulifera</taxon>
    </lineage>
</organism>
<dbReference type="GO" id="GO:0008380">
    <property type="term" value="P:RNA splicing"/>
    <property type="evidence" value="ECO:0007669"/>
    <property type="project" value="UniProtKB-KW"/>
</dbReference>
<dbReference type="PANTHER" id="PTHR23139">
    <property type="entry name" value="RNA-BINDING PROTEIN"/>
    <property type="match status" value="1"/>
</dbReference>
<feature type="domain" description="RRM" evidence="5">
    <location>
        <begin position="129"/>
        <end position="209"/>
    </location>
</feature>
<feature type="domain" description="RRM" evidence="5">
    <location>
        <begin position="13"/>
        <end position="94"/>
    </location>
</feature>
<gene>
    <name evidence="6" type="ORF">FisN_4Lh250</name>
</gene>
<dbReference type="Proteomes" id="UP000198406">
    <property type="component" value="Unassembled WGS sequence"/>
</dbReference>
<dbReference type="CDD" id="cd12232">
    <property type="entry name" value="RRM3_U2AF65"/>
    <property type="match status" value="1"/>
</dbReference>
<dbReference type="GO" id="GO:0003723">
    <property type="term" value="F:RNA binding"/>
    <property type="evidence" value="ECO:0007669"/>
    <property type="project" value="UniProtKB-UniRule"/>
</dbReference>
<keyword evidence="2 4" id="KW-0694">RNA-binding</keyword>
<dbReference type="SUPFAM" id="SSF54928">
    <property type="entry name" value="RNA-binding domain, RBD"/>
    <property type="match status" value="2"/>
</dbReference>
<keyword evidence="1" id="KW-0507">mRNA processing</keyword>
<dbReference type="PROSITE" id="PS50102">
    <property type="entry name" value="RRM"/>
    <property type="match status" value="2"/>
</dbReference>
<dbReference type="InterPro" id="IPR000504">
    <property type="entry name" value="RRM_dom"/>
</dbReference>
<evidence type="ECO:0000256" key="1">
    <source>
        <dbReference type="ARBA" id="ARBA00022664"/>
    </source>
</evidence>
<dbReference type="OrthoDB" id="5411533at2759"/>
<evidence type="ECO:0000256" key="3">
    <source>
        <dbReference type="ARBA" id="ARBA00023187"/>
    </source>
</evidence>
<dbReference type="FunFam" id="3.30.70.330:FF:000097">
    <property type="entry name" value="U2 snRNP auxiliary factor large subunit"/>
    <property type="match status" value="1"/>
</dbReference>
<dbReference type="InterPro" id="IPR035979">
    <property type="entry name" value="RBD_domain_sf"/>
</dbReference>